<dbReference type="AlphaFoldDB" id="A0A2P4UIW0"/>
<evidence type="ECO:0000256" key="2">
    <source>
        <dbReference type="SAM" id="SignalP"/>
    </source>
</evidence>
<evidence type="ECO:0000313" key="4">
    <source>
        <dbReference type="Proteomes" id="UP000242367"/>
    </source>
</evidence>
<organism evidence="3 4">
    <name type="scientific">Actinomadura rubteroloni</name>
    <dbReference type="NCBI Taxonomy" id="1926885"/>
    <lineage>
        <taxon>Bacteria</taxon>
        <taxon>Bacillati</taxon>
        <taxon>Actinomycetota</taxon>
        <taxon>Actinomycetes</taxon>
        <taxon>Streptosporangiales</taxon>
        <taxon>Thermomonosporaceae</taxon>
        <taxon>Actinomadura</taxon>
    </lineage>
</organism>
<dbReference type="EMBL" id="MTBP01000002">
    <property type="protein sequence ID" value="POM24994.1"/>
    <property type="molecule type" value="Genomic_DNA"/>
</dbReference>
<keyword evidence="2" id="KW-0732">Signal</keyword>
<feature type="signal peptide" evidence="2">
    <location>
        <begin position="1"/>
        <end position="35"/>
    </location>
</feature>
<feature type="region of interest" description="Disordered" evidence="1">
    <location>
        <begin position="38"/>
        <end position="60"/>
    </location>
</feature>
<feature type="region of interest" description="Disordered" evidence="1">
    <location>
        <begin position="138"/>
        <end position="168"/>
    </location>
</feature>
<keyword evidence="4" id="KW-1185">Reference proteome</keyword>
<evidence type="ECO:0000256" key="1">
    <source>
        <dbReference type="SAM" id="MobiDB-lite"/>
    </source>
</evidence>
<comment type="caution">
    <text evidence="3">The sequence shown here is derived from an EMBL/GenBank/DDBJ whole genome shotgun (WGS) entry which is preliminary data.</text>
</comment>
<evidence type="ECO:0000313" key="3">
    <source>
        <dbReference type="EMBL" id="POM24994.1"/>
    </source>
</evidence>
<proteinExistence type="predicted"/>
<dbReference type="RefSeq" id="WP_146059076.1">
    <property type="nucleotide sequence ID" value="NZ_MTBP01000002.1"/>
</dbReference>
<sequence precursor="true">MEDGRSSTGKKKALRLRGSAFLATGCVAIALFASACGGDDSGKGVAGSKTGTNASATPAKKADPIEFSKCMREHGVTGFPDLDANGNSVGTPGPDAVDGKSPVFQAAEKACSALKPGQKSRPDMSKYRNDQIKYSKCMRDKGVSNFPDPNAKGDLELDPSKSGIDPKSEQFKTAEKACRPLLVVPPGAQVPQG</sequence>
<feature type="chain" id="PRO_5015125448" description="Secreted protein" evidence="2">
    <location>
        <begin position="36"/>
        <end position="193"/>
    </location>
</feature>
<reference evidence="3 4" key="1">
    <citation type="journal article" date="2017" name="Chemistry">
        <title>Isolation, Biosynthesis and Chemical Modifications of Rubterolones A-F: Rare Tropolone Alkaloids from Actinomadura sp. 5-2.</title>
        <authorList>
            <person name="Guo H."/>
            <person name="Benndorf R."/>
            <person name="Leichnitz D."/>
            <person name="Klassen J.L."/>
            <person name="Vollmers J."/>
            <person name="Gorls H."/>
            <person name="Steinacker M."/>
            <person name="Weigel C."/>
            <person name="Dahse H.M."/>
            <person name="Kaster A.K."/>
            <person name="de Beer Z.W."/>
            <person name="Poulsen M."/>
            <person name="Beemelmanns C."/>
        </authorList>
    </citation>
    <scope>NUCLEOTIDE SEQUENCE [LARGE SCALE GENOMIC DNA]</scope>
    <source>
        <strain evidence="3 4">5-2</strain>
    </source>
</reference>
<gene>
    <name evidence="3" type="ORF">BTM25_36350</name>
</gene>
<accession>A0A2P4UIW0</accession>
<name>A0A2P4UIW0_9ACTN</name>
<feature type="region of interest" description="Disordered" evidence="1">
    <location>
        <begin position="78"/>
        <end position="100"/>
    </location>
</feature>
<protein>
    <recommendedName>
        <fullName evidence="5">Secreted protein</fullName>
    </recommendedName>
</protein>
<dbReference type="Proteomes" id="UP000242367">
    <property type="component" value="Unassembled WGS sequence"/>
</dbReference>
<feature type="compositionally biased region" description="Basic and acidic residues" evidence="1">
    <location>
        <begin position="151"/>
        <end position="168"/>
    </location>
</feature>
<evidence type="ECO:0008006" key="5">
    <source>
        <dbReference type="Google" id="ProtNLM"/>
    </source>
</evidence>